<dbReference type="Proteomes" id="UP000022611">
    <property type="component" value="Unassembled WGS sequence"/>
</dbReference>
<gene>
    <name evidence="3" type="ORF">HK44_018950</name>
</gene>
<organism evidence="3 4">
    <name type="scientific">Pseudomonas fluorescens HK44</name>
    <dbReference type="NCBI Taxonomy" id="1042209"/>
    <lineage>
        <taxon>Bacteria</taxon>
        <taxon>Pseudomonadati</taxon>
        <taxon>Pseudomonadota</taxon>
        <taxon>Gammaproteobacteria</taxon>
        <taxon>Pseudomonadales</taxon>
        <taxon>Pseudomonadaceae</taxon>
        <taxon>Pseudomonas</taxon>
    </lineage>
</organism>
<dbReference type="AlphaFoldDB" id="A0A010REC2"/>
<evidence type="ECO:0000313" key="4">
    <source>
        <dbReference type="Proteomes" id="UP000022611"/>
    </source>
</evidence>
<evidence type="ECO:0000313" key="3">
    <source>
        <dbReference type="EMBL" id="EXF91201.1"/>
    </source>
</evidence>
<dbReference type="InterPro" id="IPR051803">
    <property type="entry name" value="TA_system_RelE-like_toxin"/>
</dbReference>
<dbReference type="Gene3D" id="3.30.2310.20">
    <property type="entry name" value="RelE-like"/>
    <property type="match status" value="1"/>
</dbReference>
<comment type="caution">
    <text evidence="3">The sequence shown here is derived from an EMBL/GenBank/DDBJ whole genome shotgun (WGS) entry which is preliminary data.</text>
</comment>
<comment type="similarity">
    <text evidence="1">Belongs to the RelE toxin family.</text>
</comment>
<accession>A0A010REC2</accession>
<dbReference type="HOGENOM" id="CLU_147162_10_1_6"/>
<name>A0A010REC2_PSEFL</name>
<dbReference type="InterPro" id="IPR035093">
    <property type="entry name" value="RelE/ParE_toxin_dom_sf"/>
</dbReference>
<dbReference type="EMBL" id="AFOY02000027">
    <property type="protein sequence ID" value="EXF91201.1"/>
    <property type="molecule type" value="Genomic_DNA"/>
</dbReference>
<proteinExistence type="inferred from homology"/>
<dbReference type="OrthoDB" id="9798046at2"/>
<dbReference type="InterPro" id="IPR007712">
    <property type="entry name" value="RelE/ParE_toxin"/>
</dbReference>
<dbReference type="RefSeq" id="WP_019691192.1">
    <property type="nucleotide sequence ID" value="NZ_AFOY02000027.1"/>
</dbReference>
<sequence length="102" mass="11713">MRQLLFSAMAREDLQNIALYIARDNPARARTFVAELRQRCLLLVEQPDLGVARDDCAKGLRMLSHGRYLIFYGLTEKDILIERVLHGARDPGRLFEPGSRDQ</sequence>
<evidence type="ECO:0000256" key="2">
    <source>
        <dbReference type="ARBA" id="ARBA00022649"/>
    </source>
</evidence>
<evidence type="ECO:0000256" key="1">
    <source>
        <dbReference type="ARBA" id="ARBA00006226"/>
    </source>
</evidence>
<reference evidence="3 4" key="1">
    <citation type="journal article" date="2011" name="J. Bacteriol.">
        <title>Draft genome sequence of the polycyclic aromatic hydrocarbon-degrading, genetically engineered bioluminescent bioreporter Pseudomonas fluorescens HK44.</title>
        <authorList>
            <person name="Chauhan A."/>
            <person name="Layton A.C."/>
            <person name="Williams D.E."/>
            <person name="Smartt A.E."/>
            <person name="Ripp S."/>
            <person name="Karpinets T.V."/>
            <person name="Brown S.D."/>
            <person name="Sayler G.S."/>
        </authorList>
    </citation>
    <scope>NUCLEOTIDE SEQUENCE [LARGE SCALE GENOMIC DNA]</scope>
    <source>
        <strain evidence="3 4">HK44</strain>
    </source>
</reference>
<keyword evidence="2" id="KW-1277">Toxin-antitoxin system</keyword>
<dbReference type="PATRIC" id="fig|1042209.11.peg.5961"/>
<dbReference type="eggNOG" id="COG3668">
    <property type="taxonomic scope" value="Bacteria"/>
</dbReference>
<dbReference type="Pfam" id="PF05016">
    <property type="entry name" value="ParE_toxin"/>
    <property type="match status" value="1"/>
</dbReference>
<dbReference type="PANTHER" id="PTHR33755">
    <property type="entry name" value="TOXIN PARE1-RELATED"/>
    <property type="match status" value="1"/>
</dbReference>
<protein>
    <submittedName>
        <fullName evidence="3">Plasmid stabilization protein</fullName>
    </submittedName>
</protein>